<protein>
    <submittedName>
        <fullName evidence="1">Uncharacterized protein</fullName>
    </submittedName>
</protein>
<gene>
    <name evidence="1" type="ORF">I4F81_003576</name>
</gene>
<comment type="caution">
    <text evidence="1">The sequence shown here is derived from an EMBL/GenBank/DDBJ whole genome shotgun (WGS) entry which is preliminary data.</text>
</comment>
<evidence type="ECO:0000313" key="1">
    <source>
        <dbReference type="EMBL" id="KAK1860990.1"/>
    </source>
</evidence>
<evidence type="ECO:0000313" key="2">
    <source>
        <dbReference type="Proteomes" id="UP000798662"/>
    </source>
</evidence>
<name>A0ACC3BTC4_PYRYE</name>
<keyword evidence="2" id="KW-1185">Reference proteome</keyword>
<dbReference type="EMBL" id="CM020618">
    <property type="protein sequence ID" value="KAK1860990.1"/>
    <property type="molecule type" value="Genomic_DNA"/>
</dbReference>
<reference evidence="1" key="1">
    <citation type="submission" date="2019-11" db="EMBL/GenBank/DDBJ databases">
        <title>Nori genome reveals adaptations in red seaweeds to the harsh intertidal environment.</title>
        <authorList>
            <person name="Wang D."/>
            <person name="Mao Y."/>
        </authorList>
    </citation>
    <scope>NUCLEOTIDE SEQUENCE</scope>
    <source>
        <tissue evidence="1">Gametophyte</tissue>
    </source>
</reference>
<accession>A0ACC3BTC4</accession>
<dbReference type="Proteomes" id="UP000798662">
    <property type="component" value="Chromosome 1"/>
</dbReference>
<sequence>MGLSGAGAVAAPCDRTVSGTGDRSSTAQARSSAPSYVASIATKSPAPASGADNPPAPDAGEMEEEDLSDTETGLALMTEVRKILCVECDDSKEAVPGSKDLGVGGAGEGSCGTDGADGDGEEAVVNDDAEYDDEEVLEPEDVDADVPPTVAVASNAATNRAPRRSTRPPGAMQTYLNAIRHKLGTSTSFLTSLKSNVIYPPNPLLKANAASSEVFYRPKVIIFAPRSSKGNRHKKRCPVCNGSKVHGDGWTKFRWFIDVEDCFFIIAKRYRCQARHPNNTVAAWDKRHLKTALPHIRALLPVIVTRTLGLTQTLFDMMRPLLD</sequence>
<proteinExistence type="predicted"/>
<organism evidence="1 2">
    <name type="scientific">Pyropia yezoensis</name>
    <name type="common">Susabi-nori</name>
    <name type="synonym">Porphyra yezoensis</name>
    <dbReference type="NCBI Taxonomy" id="2788"/>
    <lineage>
        <taxon>Eukaryota</taxon>
        <taxon>Rhodophyta</taxon>
        <taxon>Bangiophyceae</taxon>
        <taxon>Bangiales</taxon>
        <taxon>Bangiaceae</taxon>
        <taxon>Pyropia</taxon>
    </lineage>
</organism>